<dbReference type="InterPro" id="IPR001810">
    <property type="entry name" value="F-box_dom"/>
</dbReference>
<comment type="caution">
    <text evidence="2">The sequence shown here is derived from an EMBL/GenBank/DDBJ whole genome shotgun (WGS) entry which is preliminary data.</text>
</comment>
<accession>A0A397JIT8</accession>
<organism evidence="2 3">
    <name type="scientific">Diversispora epigaea</name>
    <dbReference type="NCBI Taxonomy" id="1348612"/>
    <lineage>
        <taxon>Eukaryota</taxon>
        <taxon>Fungi</taxon>
        <taxon>Fungi incertae sedis</taxon>
        <taxon>Mucoromycota</taxon>
        <taxon>Glomeromycotina</taxon>
        <taxon>Glomeromycetes</taxon>
        <taxon>Diversisporales</taxon>
        <taxon>Diversisporaceae</taxon>
        <taxon>Diversispora</taxon>
    </lineage>
</organism>
<dbReference type="CDD" id="cd09917">
    <property type="entry name" value="F-box_SF"/>
    <property type="match status" value="1"/>
</dbReference>
<dbReference type="EMBL" id="PQFF01000038">
    <property type="protein sequence ID" value="RHZ87172.1"/>
    <property type="molecule type" value="Genomic_DNA"/>
</dbReference>
<dbReference type="InterPro" id="IPR036047">
    <property type="entry name" value="F-box-like_dom_sf"/>
</dbReference>
<evidence type="ECO:0000259" key="1">
    <source>
        <dbReference type="PROSITE" id="PS50181"/>
    </source>
</evidence>
<dbReference type="Proteomes" id="UP000266861">
    <property type="component" value="Unassembled WGS sequence"/>
</dbReference>
<proteinExistence type="predicted"/>
<dbReference type="AlphaFoldDB" id="A0A397JIT8"/>
<sequence length="212" mass="24698">MIFSLISGRSKIDIGGICNNFFITLFAIALKILKMNGNNGGIINKLPNEILIEILIKVLEISGFKAIKNLGRTCKRWNMLIPTVIEDEMFRNYRHSWNFVIYYHESPTIFKEQTFALGIPTYNQKDSMLCFDISKIGLIDFNNKSNINIYLKFIETKFESCYIFKIDLKESGKDYDYNFKSNSCLKFMVTKKDVVMFISWSIKAKIICHLLF</sequence>
<evidence type="ECO:0000313" key="3">
    <source>
        <dbReference type="Proteomes" id="UP000266861"/>
    </source>
</evidence>
<dbReference type="PROSITE" id="PS50181">
    <property type="entry name" value="FBOX"/>
    <property type="match status" value="1"/>
</dbReference>
<evidence type="ECO:0000313" key="2">
    <source>
        <dbReference type="EMBL" id="RHZ87172.1"/>
    </source>
</evidence>
<dbReference type="SUPFAM" id="SSF81383">
    <property type="entry name" value="F-box domain"/>
    <property type="match status" value="1"/>
</dbReference>
<protein>
    <recommendedName>
        <fullName evidence="1">F-box domain-containing protein</fullName>
    </recommendedName>
</protein>
<keyword evidence="3" id="KW-1185">Reference proteome</keyword>
<feature type="domain" description="F-box" evidence="1">
    <location>
        <begin position="40"/>
        <end position="93"/>
    </location>
</feature>
<gene>
    <name evidence="2" type="ORF">Glove_40g55</name>
</gene>
<name>A0A397JIT8_9GLOM</name>
<reference evidence="2 3" key="1">
    <citation type="submission" date="2018-08" db="EMBL/GenBank/DDBJ databases">
        <title>Genome and evolution of the arbuscular mycorrhizal fungus Diversispora epigaea (formerly Glomus versiforme) and its bacterial endosymbionts.</title>
        <authorList>
            <person name="Sun X."/>
            <person name="Fei Z."/>
            <person name="Harrison M."/>
        </authorList>
    </citation>
    <scope>NUCLEOTIDE SEQUENCE [LARGE SCALE GENOMIC DNA]</scope>
    <source>
        <strain evidence="2 3">IT104</strain>
    </source>
</reference>